<dbReference type="CDD" id="cd07377">
    <property type="entry name" value="WHTH_GntR"/>
    <property type="match status" value="1"/>
</dbReference>
<dbReference type="Gene3D" id="1.10.10.10">
    <property type="entry name" value="Winged helix-like DNA-binding domain superfamily/Winged helix DNA-binding domain"/>
    <property type="match status" value="1"/>
</dbReference>
<keyword evidence="2" id="KW-0238">DNA-binding</keyword>
<dbReference type="AlphaFoldDB" id="E2PYF3"/>
<organism evidence="6 7">
    <name type="scientific">Streptomyces clavuligerus</name>
    <dbReference type="NCBI Taxonomy" id="1901"/>
    <lineage>
        <taxon>Bacteria</taxon>
        <taxon>Bacillati</taxon>
        <taxon>Actinomycetota</taxon>
        <taxon>Actinomycetes</taxon>
        <taxon>Kitasatosporales</taxon>
        <taxon>Streptomycetaceae</taxon>
        <taxon>Streptomyces</taxon>
    </lineage>
</organism>
<feature type="domain" description="HTH gntR-type" evidence="5">
    <location>
        <begin position="10"/>
        <end position="77"/>
    </location>
</feature>
<gene>
    <name evidence="6" type="ORF">SCLAV_1096</name>
</gene>
<dbReference type="SUPFAM" id="SSF48008">
    <property type="entry name" value="GntR ligand-binding domain-like"/>
    <property type="match status" value="1"/>
</dbReference>
<feature type="compositionally biased region" description="Low complexity" evidence="4">
    <location>
        <begin position="256"/>
        <end position="269"/>
    </location>
</feature>
<evidence type="ECO:0000256" key="4">
    <source>
        <dbReference type="SAM" id="MobiDB-lite"/>
    </source>
</evidence>
<dbReference type="Proteomes" id="UP000002357">
    <property type="component" value="Chromosome"/>
</dbReference>
<protein>
    <submittedName>
        <fullName evidence="6">Transcriptional regulator, GntR family protein</fullName>
    </submittedName>
</protein>
<dbReference type="OrthoDB" id="8680240at2"/>
<dbReference type="GO" id="GO:0003677">
    <property type="term" value="F:DNA binding"/>
    <property type="evidence" value="ECO:0007669"/>
    <property type="project" value="UniProtKB-KW"/>
</dbReference>
<dbReference type="SUPFAM" id="SSF46785">
    <property type="entry name" value="Winged helix' DNA-binding domain"/>
    <property type="match status" value="1"/>
</dbReference>
<dbReference type="InterPro" id="IPR008920">
    <property type="entry name" value="TF_FadR/GntR_C"/>
</dbReference>
<dbReference type="InterPro" id="IPR036388">
    <property type="entry name" value="WH-like_DNA-bd_sf"/>
</dbReference>
<dbReference type="Pfam" id="PF00392">
    <property type="entry name" value="GntR"/>
    <property type="match status" value="1"/>
</dbReference>
<evidence type="ECO:0000256" key="1">
    <source>
        <dbReference type="ARBA" id="ARBA00023015"/>
    </source>
</evidence>
<dbReference type="InterPro" id="IPR011711">
    <property type="entry name" value="GntR_C"/>
</dbReference>
<dbReference type="RefSeq" id="WP_003960038.1">
    <property type="nucleotide sequence ID" value="NZ_CM000913.1"/>
</dbReference>
<dbReference type="GeneID" id="93732247"/>
<dbReference type="InterPro" id="IPR036390">
    <property type="entry name" value="WH_DNA-bd_sf"/>
</dbReference>
<dbReference type="STRING" id="1901.BB341_22540"/>
<feature type="compositionally biased region" description="Acidic residues" evidence="4">
    <location>
        <begin position="215"/>
        <end position="225"/>
    </location>
</feature>
<dbReference type="SMART" id="SM00895">
    <property type="entry name" value="FCD"/>
    <property type="match status" value="1"/>
</dbReference>
<dbReference type="PANTHER" id="PTHR43537">
    <property type="entry name" value="TRANSCRIPTIONAL REGULATOR, GNTR FAMILY"/>
    <property type="match status" value="1"/>
</dbReference>
<dbReference type="PRINTS" id="PR00035">
    <property type="entry name" value="HTHGNTR"/>
</dbReference>
<evidence type="ECO:0000313" key="7">
    <source>
        <dbReference type="Proteomes" id="UP000002357"/>
    </source>
</evidence>
<dbReference type="GO" id="GO:0003700">
    <property type="term" value="F:DNA-binding transcription factor activity"/>
    <property type="evidence" value="ECO:0007669"/>
    <property type="project" value="InterPro"/>
</dbReference>
<accession>E2PYF3</accession>
<evidence type="ECO:0000313" key="6">
    <source>
        <dbReference type="EMBL" id="EFG06175.1"/>
    </source>
</evidence>
<dbReference type="PANTHER" id="PTHR43537:SF45">
    <property type="entry name" value="GNTR FAMILY REGULATORY PROTEIN"/>
    <property type="match status" value="1"/>
</dbReference>
<dbReference type="KEGG" id="sclf:BB341_22540"/>
<evidence type="ECO:0000256" key="2">
    <source>
        <dbReference type="ARBA" id="ARBA00023125"/>
    </source>
</evidence>
<dbReference type="SMART" id="SM00345">
    <property type="entry name" value="HTH_GNTR"/>
    <property type="match status" value="1"/>
</dbReference>
<reference evidence="6 7" key="1">
    <citation type="journal article" date="2010" name="Genome Biol. Evol.">
        <title>The sequence of a 1.8-mb bacterial linear plasmid reveals a rich evolutionary reservoir of secondary metabolic pathways.</title>
        <authorList>
            <person name="Medema M.H."/>
            <person name="Trefzer A."/>
            <person name="Kovalchuk A."/>
            <person name="van den Berg M."/>
            <person name="Mueller U."/>
            <person name="Heijne W."/>
            <person name="Wu L."/>
            <person name="Alam M.T."/>
            <person name="Ronning C.M."/>
            <person name="Nierman W.C."/>
            <person name="Bovenberg R.A.L."/>
            <person name="Breitling R."/>
            <person name="Takano E."/>
        </authorList>
    </citation>
    <scope>NUCLEOTIDE SEQUENCE [LARGE SCALE GENOMIC DNA]</scope>
    <source>
        <strain evidence="7">ATCC 27064 / DSM 738 / JCM 4710 / NBRC 13307 / NCIMB 12785 / NRRL 3585 / VKM Ac-602</strain>
    </source>
</reference>
<proteinExistence type="predicted"/>
<dbReference type="Pfam" id="PF07729">
    <property type="entry name" value="FCD"/>
    <property type="match status" value="1"/>
</dbReference>
<dbReference type="EMBL" id="CM000913">
    <property type="protein sequence ID" value="EFG06175.1"/>
    <property type="molecule type" value="Genomic_DNA"/>
</dbReference>
<feature type="region of interest" description="Disordered" evidence="4">
    <location>
        <begin position="215"/>
        <end position="276"/>
    </location>
</feature>
<dbReference type="Gene3D" id="1.20.120.530">
    <property type="entry name" value="GntR ligand-binding domain-like"/>
    <property type="match status" value="1"/>
</dbReference>
<sequence length="276" mass="28795">MGSLRPVGRTLLRDTAYAAIQDAIVRGELPPGGPVREADLAQALGLSRAPVRDALARLAEEGLIETKPQSWTRVTRLEPRAVREAAVVVRAMHELAARTAVPLLTDGDVAAMGRANDRFVRATRDGAVAVALSADDALHGVLVRVAGNHAVAATIARYTPLIRRLEWRRFATASALDSAVLHERLIAACAERDAEEAARITADIWRTLDELADEEFADEESADEELSGRAPGGGGPVVVGGPVAVGRPDGGRPDPEGAGTDGPAAPGGPRSTGTAP</sequence>
<evidence type="ECO:0000256" key="3">
    <source>
        <dbReference type="ARBA" id="ARBA00023163"/>
    </source>
</evidence>
<dbReference type="InterPro" id="IPR000524">
    <property type="entry name" value="Tscrpt_reg_HTH_GntR"/>
</dbReference>
<dbReference type="PROSITE" id="PS50949">
    <property type="entry name" value="HTH_GNTR"/>
    <property type="match status" value="1"/>
</dbReference>
<dbReference type="eggNOG" id="COG1802">
    <property type="taxonomic scope" value="Bacteria"/>
</dbReference>
<keyword evidence="7" id="KW-1185">Reference proteome</keyword>
<name>E2PYF3_STRCL</name>
<keyword evidence="3" id="KW-0804">Transcription</keyword>
<keyword evidence="1" id="KW-0805">Transcription regulation</keyword>
<evidence type="ECO:0000259" key="5">
    <source>
        <dbReference type="PROSITE" id="PS50949"/>
    </source>
</evidence>